<dbReference type="Pfam" id="PF04883">
    <property type="entry name" value="HK97-gp10_like"/>
    <property type="match status" value="1"/>
</dbReference>
<sequence>MITIDASAFQDAIKAATDQIAGAVGESSLRAAGFAGAEVFRDEAIRNAASHKKTGVLMRNIIAKRLDEESDGDKRQAYLVTVRSGKFGTDGDAFYWRFVENGHRFVRRKNKKQSLKAARAASALEYGTASAPAYPFMRPAYESKKQEAAEAVTAKLAEKMAEKAGGA</sequence>
<protein>
    <recommendedName>
        <fullName evidence="3">HK97 gp10 family phage protein</fullName>
    </recommendedName>
</protein>
<proteinExistence type="predicted"/>
<dbReference type="EMBL" id="CP024608">
    <property type="protein sequence ID" value="ATQ77901.1"/>
    <property type="molecule type" value="Genomic_DNA"/>
</dbReference>
<keyword evidence="2" id="KW-1185">Reference proteome</keyword>
<reference evidence="1" key="1">
    <citation type="submission" date="2017-10" db="EMBL/GenBank/DDBJ databases">
        <title>Massilia psychrophilum sp. nov., a novel purple-pigmented bacterium isolated from Tianshan glacier, Xinjiang Municipality, China.</title>
        <authorList>
            <person name="Wang H."/>
        </authorList>
    </citation>
    <scope>NUCLEOTIDE SEQUENCE [LARGE SCALE GENOMIC DNA]</scope>
    <source>
        <strain evidence="1">B2</strain>
    </source>
</reference>
<evidence type="ECO:0008006" key="3">
    <source>
        <dbReference type="Google" id="ProtNLM"/>
    </source>
</evidence>
<dbReference type="KEGG" id="mass:CR152_27900"/>
<evidence type="ECO:0000313" key="2">
    <source>
        <dbReference type="Proteomes" id="UP000229897"/>
    </source>
</evidence>
<name>A0A2D2DSE2_9BURK</name>
<dbReference type="OrthoDB" id="8613246at2"/>
<dbReference type="InterPro" id="IPR010064">
    <property type="entry name" value="HK97-gp10_tail"/>
</dbReference>
<dbReference type="Proteomes" id="UP000229897">
    <property type="component" value="Chromosome"/>
</dbReference>
<organism evidence="1 2">
    <name type="scientific">Massilia violaceinigra</name>
    <dbReference type="NCBI Taxonomy" id="2045208"/>
    <lineage>
        <taxon>Bacteria</taxon>
        <taxon>Pseudomonadati</taxon>
        <taxon>Pseudomonadota</taxon>
        <taxon>Betaproteobacteria</taxon>
        <taxon>Burkholderiales</taxon>
        <taxon>Oxalobacteraceae</taxon>
        <taxon>Telluria group</taxon>
        <taxon>Massilia</taxon>
    </lineage>
</organism>
<dbReference type="AlphaFoldDB" id="A0A2D2DSE2"/>
<dbReference type="RefSeq" id="WP_099880475.1">
    <property type="nucleotide sequence ID" value="NZ_CP024608.1"/>
</dbReference>
<accession>A0A2D2DSE2</accession>
<evidence type="ECO:0000313" key="1">
    <source>
        <dbReference type="EMBL" id="ATQ77901.1"/>
    </source>
</evidence>
<dbReference type="NCBIfam" id="TIGR01725">
    <property type="entry name" value="phge_HK97_gp10"/>
    <property type="match status" value="1"/>
</dbReference>
<gene>
    <name evidence="1" type="ORF">CR152_27900</name>
</gene>